<dbReference type="InterPro" id="IPR053828">
    <property type="entry name" value="Nucleosidase_C"/>
</dbReference>
<evidence type="ECO:0000313" key="4">
    <source>
        <dbReference type="EMBL" id="VUG19889.1"/>
    </source>
</evidence>
<organism evidence="4 5">
    <name type="scientific">Dekkera bruxellensis</name>
    <name type="common">Brettanomyces custersii</name>
    <dbReference type="NCBI Taxonomy" id="5007"/>
    <lineage>
        <taxon>Eukaryota</taxon>
        <taxon>Fungi</taxon>
        <taxon>Dikarya</taxon>
        <taxon>Ascomycota</taxon>
        <taxon>Saccharomycotina</taxon>
        <taxon>Pichiomycetes</taxon>
        <taxon>Pichiales</taxon>
        <taxon>Pichiaceae</taxon>
        <taxon>Brettanomyces</taxon>
    </lineage>
</organism>
<dbReference type="InterPro" id="IPR006179">
    <property type="entry name" value="5_nucleotidase/apyrase"/>
</dbReference>
<dbReference type="AlphaFoldDB" id="A0A7D9H526"/>
<dbReference type="FunFam" id="3.60.21.10:FF:000043">
    <property type="entry name" value="Ser/Thr protein phosphatase family"/>
    <property type="match status" value="1"/>
</dbReference>
<dbReference type="InterPro" id="IPR004843">
    <property type="entry name" value="Calcineurin-like_PHP"/>
</dbReference>
<dbReference type="Gene3D" id="3.90.780.10">
    <property type="entry name" value="5'-Nucleotidase, C-terminal domain"/>
    <property type="match status" value="2"/>
</dbReference>
<evidence type="ECO:0000256" key="1">
    <source>
        <dbReference type="SAM" id="SignalP"/>
    </source>
</evidence>
<keyword evidence="1" id="KW-0732">Signal</keyword>
<dbReference type="PANTHER" id="PTHR11575">
    <property type="entry name" value="5'-NUCLEOTIDASE-RELATED"/>
    <property type="match status" value="1"/>
</dbReference>
<dbReference type="GO" id="GO:0005576">
    <property type="term" value="C:extracellular region"/>
    <property type="evidence" value="ECO:0007669"/>
    <property type="project" value="UniProtKB-ARBA"/>
</dbReference>
<evidence type="ECO:0000313" key="5">
    <source>
        <dbReference type="Proteomes" id="UP000478008"/>
    </source>
</evidence>
<reference evidence="4 5" key="1">
    <citation type="submission" date="2019-07" db="EMBL/GenBank/DDBJ databases">
        <authorList>
            <person name="Friedrich A."/>
            <person name="Schacherer J."/>
        </authorList>
    </citation>
    <scope>NUCLEOTIDE SEQUENCE [LARGE SCALE GENOMIC DNA]</scope>
</reference>
<dbReference type="Pfam" id="PF21953">
    <property type="entry name" value="NadN_nucleosid_C"/>
    <property type="match status" value="1"/>
</dbReference>
<accession>A0A7D9H526</accession>
<dbReference type="GO" id="GO:0016787">
    <property type="term" value="F:hydrolase activity"/>
    <property type="evidence" value="ECO:0007669"/>
    <property type="project" value="InterPro"/>
</dbReference>
<evidence type="ECO:0000259" key="2">
    <source>
        <dbReference type="Pfam" id="PF00149"/>
    </source>
</evidence>
<dbReference type="PANTHER" id="PTHR11575:SF22">
    <property type="entry name" value="ADL392WP"/>
    <property type="match status" value="1"/>
</dbReference>
<sequence>MVINHFFSILLLASFLHVSGAESNPHLSTPDDQIVHIDLQKGARTPDFAEPMRELSHGTLNFLHTTDTHGWYLGHVNQKQYSSDWGDFISFAEQLKNCTAIEGGDLLLVDTGDRHDGNGLSDLTFPHGQVSETIFMNADYDLVTVGNHELYEASVSRYEYENMVPHYGPRYISTNVEYLKDDNTWTIFGNSTHRYFQTEINGYHVLALSFMFDFTGGNERVKVTPISEMVKKQWLSDLLSYYSQNKQVDILVVFGHLPVSHQWTEAGLLHHYLRTFFPDTFIQYFGGHSHIRDFAMYDNRSSALQSGRYCETVGFLSLSDFTSVETADSEVHRRYIDFNLHSFMHHTGKNTLSSFETDLGSSVSRRIASAAREMRLSDSWGYVPHNFYMSAADYYNSHDKKSLLRFLQDKIITQLKPELCELKGRQPLYKNTHNNSRSILINSGSIRYDLYKGDFTRNALFTVSPFSNKWKVVPNVPKDIAAQIQGILNAGDYIITGASTSRKHLPDLLSPYQKATNARVASAKMLNSHLDGGIPSMSRDQHVLHPIDTDKKSLSYGYVTHDDFGVYGDDTIHKELPIFRVPNVIASFEGGANSTRTPYTDLVFYDFIQDHILWALKVACGGNVKLYNDLAGNVSYYNDCSSKYNVGHLLKKYVQDHWPYK</sequence>
<dbReference type="InterPro" id="IPR029052">
    <property type="entry name" value="Metallo-depent_PP-like"/>
</dbReference>
<feature type="domain" description="Calcineurin-like phosphoesterase" evidence="2">
    <location>
        <begin position="61"/>
        <end position="291"/>
    </location>
</feature>
<dbReference type="SUPFAM" id="SSF56300">
    <property type="entry name" value="Metallo-dependent phosphatases"/>
    <property type="match status" value="1"/>
</dbReference>
<gene>
    <name evidence="4" type="ORF">DEBR0S6_02498G</name>
</gene>
<dbReference type="GO" id="GO:0005829">
    <property type="term" value="C:cytosol"/>
    <property type="evidence" value="ECO:0007669"/>
    <property type="project" value="TreeGrafter"/>
</dbReference>
<dbReference type="SUPFAM" id="SSF55816">
    <property type="entry name" value="5'-nucleotidase (syn. UDP-sugar hydrolase), C-terminal domain"/>
    <property type="match status" value="1"/>
</dbReference>
<dbReference type="Pfam" id="PF00149">
    <property type="entry name" value="Metallophos"/>
    <property type="match status" value="1"/>
</dbReference>
<keyword evidence="5" id="KW-1185">Reference proteome</keyword>
<evidence type="ECO:0000259" key="3">
    <source>
        <dbReference type="Pfam" id="PF21953"/>
    </source>
</evidence>
<dbReference type="EMBL" id="CABFWN010000006">
    <property type="protein sequence ID" value="VUG19889.1"/>
    <property type="molecule type" value="Genomic_DNA"/>
</dbReference>
<dbReference type="InterPro" id="IPR036907">
    <property type="entry name" value="5'-Nucleotdase_C_sf"/>
</dbReference>
<feature type="domain" description="Putative 5'-nucleotidase C-terminal" evidence="3">
    <location>
        <begin position="386"/>
        <end position="613"/>
    </location>
</feature>
<dbReference type="InterPro" id="IPR014485">
    <property type="entry name" value="Pesterase_C1039"/>
</dbReference>
<feature type="signal peptide" evidence="1">
    <location>
        <begin position="1"/>
        <end position="21"/>
    </location>
</feature>
<dbReference type="GO" id="GO:0009166">
    <property type="term" value="P:nucleotide catabolic process"/>
    <property type="evidence" value="ECO:0007669"/>
    <property type="project" value="InterPro"/>
</dbReference>
<dbReference type="Proteomes" id="UP000478008">
    <property type="component" value="Unassembled WGS sequence"/>
</dbReference>
<proteinExistence type="predicted"/>
<name>A0A7D9H526_DEKBR</name>
<dbReference type="PIRSF" id="PIRSF017316">
    <property type="entry name" value="Pesterase_C1039"/>
    <property type="match status" value="1"/>
</dbReference>
<feature type="chain" id="PRO_5041182310" evidence="1">
    <location>
        <begin position="22"/>
        <end position="661"/>
    </location>
</feature>
<protein>
    <submittedName>
        <fullName evidence="4">DEBR0S6_02498g1_1</fullName>
    </submittedName>
</protein>
<dbReference type="Gene3D" id="3.60.21.10">
    <property type="match status" value="1"/>
</dbReference>